<feature type="domain" description="Amidohydrolase 3" evidence="2">
    <location>
        <begin position="67"/>
        <end position="544"/>
    </location>
</feature>
<reference evidence="3 4" key="1">
    <citation type="submission" date="2023-03" db="EMBL/GenBank/DDBJ databases">
        <title>Thalassotalea loyana LMG 22536T draft genome sequence.</title>
        <authorList>
            <person name="Sawabe T."/>
        </authorList>
    </citation>
    <scope>NUCLEOTIDE SEQUENCE [LARGE SCALE GENOMIC DNA]</scope>
    <source>
        <strain evidence="3 4">LMG 22536</strain>
    </source>
</reference>
<dbReference type="Gene3D" id="2.30.40.10">
    <property type="entry name" value="Urease, subunit C, domain 1"/>
    <property type="match status" value="1"/>
</dbReference>
<dbReference type="Proteomes" id="UP001157134">
    <property type="component" value="Unassembled WGS sequence"/>
</dbReference>
<proteinExistence type="predicted"/>
<dbReference type="InterPro" id="IPR032466">
    <property type="entry name" value="Metal_Hydrolase"/>
</dbReference>
<dbReference type="SUPFAM" id="SSF51338">
    <property type="entry name" value="Composite domain of metallo-dependent hydrolases"/>
    <property type="match status" value="1"/>
</dbReference>
<dbReference type="RefSeq" id="WP_284300072.1">
    <property type="nucleotide sequence ID" value="NZ_BSSV01000007.1"/>
</dbReference>
<gene>
    <name evidence="3" type="ORF">tloyanaT_29930</name>
</gene>
<dbReference type="InterPro" id="IPR033932">
    <property type="entry name" value="YtcJ-like"/>
</dbReference>
<dbReference type="EMBL" id="BSSV01000007">
    <property type="protein sequence ID" value="GLX86740.1"/>
    <property type="molecule type" value="Genomic_DNA"/>
</dbReference>
<dbReference type="PANTHER" id="PTHR22642:SF2">
    <property type="entry name" value="PROTEIN LONG AFTER FAR-RED 3"/>
    <property type="match status" value="1"/>
</dbReference>
<dbReference type="PANTHER" id="PTHR22642">
    <property type="entry name" value="IMIDAZOLONEPROPIONASE"/>
    <property type="match status" value="1"/>
</dbReference>
<dbReference type="Gene3D" id="3.10.310.70">
    <property type="match status" value="1"/>
</dbReference>
<evidence type="ECO:0000259" key="2">
    <source>
        <dbReference type="Pfam" id="PF07969"/>
    </source>
</evidence>
<organism evidence="3 4">
    <name type="scientific">Thalassotalea loyana</name>
    <dbReference type="NCBI Taxonomy" id="280483"/>
    <lineage>
        <taxon>Bacteria</taxon>
        <taxon>Pseudomonadati</taxon>
        <taxon>Pseudomonadota</taxon>
        <taxon>Gammaproteobacteria</taxon>
        <taxon>Alteromonadales</taxon>
        <taxon>Colwelliaceae</taxon>
        <taxon>Thalassotalea</taxon>
    </lineage>
</organism>
<dbReference type="Gene3D" id="3.20.20.140">
    <property type="entry name" value="Metal-dependent hydrolases"/>
    <property type="match status" value="1"/>
</dbReference>
<feature type="chain" id="PRO_5045041260" evidence="1">
    <location>
        <begin position="19"/>
        <end position="545"/>
    </location>
</feature>
<name>A0ABQ6HIM6_9GAMM</name>
<evidence type="ECO:0000256" key="1">
    <source>
        <dbReference type="SAM" id="SignalP"/>
    </source>
</evidence>
<dbReference type="InterPro" id="IPR013108">
    <property type="entry name" value="Amidohydro_3"/>
</dbReference>
<dbReference type="InterPro" id="IPR011059">
    <property type="entry name" value="Metal-dep_hydrolase_composite"/>
</dbReference>
<dbReference type="CDD" id="cd01300">
    <property type="entry name" value="YtcJ_like"/>
    <property type="match status" value="1"/>
</dbReference>
<comment type="caution">
    <text evidence="3">The sequence shown here is derived from an EMBL/GenBank/DDBJ whole genome shotgun (WGS) entry which is preliminary data.</text>
</comment>
<sequence>MKRIGLSLLAMLPSLVLANTQIIYNVKGYTPSGDNVQPFSAVAFKDSKITKVFPVGASIPSGKDIKLIDGQGKTLLPGLIDAHGHVLGYGLGISRVNLMGIESEKAAVDKVKRFTDENNTQGWILGRGWNQVIWPSNSFPTRESLDKAFPNQPVWLKRVDGHAGWANSKALEIAGINDKTPSPEGGEIIKTASGEPTGVFIDNAMYLIDKAISPLTVEQEASVLKKAMKSLASQGLTSVHDAGISNQTIAAYKLLANKDEMPIRIYAMADATDKGFGNTLATGIITDKNEKFVLRSVKISADGALGSRGAALHQSYSDQHNHKGLLLHNPQELRTLIEKSMKAGFQVNTHAIGDKANTLVLDNYELLMPETKTQHLRHRVEHAQILRLEDIPRFAELGVIPSMQATHATSDKNMAEDRLGKERLAGAYAWRKLLNTGVKIANGSDFPVEYANPFYGLHAAVTRQDHKNQPLGGWLEKEKMTRDEALVSFTIDAAYAAHQEQTLGSIEVGKMADFILVDKDYFNADETTLWQTKVLKTWVGGKQIH</sequence>
<protein>
    <submittedName>
        <fullName evidence="3">Amidohydrolase</fullName>
    </submittedName>
</protein>
<keyword evidence="4" id="KW-1185">Reference proteome</keyword>
<accession>A0ABQ6HIM6</accession>
<evidence type="ECO:0000313" key="3">
    <source>
        <dbReference type="EMBL" id="GLX86740.1"/>
    </source>
</evidence>
<dbReference type="SUPFAM" id="SSF51556">
    <property type="entry name" value="Metallo-dependent hydrolases"/>
    <property type="match status" value="1"/>
</dbReference>
<keyword evidence="1" id="KW-0732">Signal</keyword>
<dbReference type="Pfam" id="PF07969">
    <property type="entry name" value="Amidohydro_3"/>
    <property type="match status" value="1"/>
</dbReference>
<feature type="signal peptide" evidence="1">
    <location>
        <begin position="1"/>
        <end position="18"/>
    </location>
</feature>
<evidence type="ECO:0000313" key="4">
    <source>
        <dbReference type="Proteomes" id="UP001157134"/>
    </source>
</evidence>